<dbReference type="EMBL" id="BMWG01000011">
    <property type="protein sequence ID" value="GGZ39551.1"/>
    <property type="molecule type" value="Genomic_DNA"/>
</dbReference>
<dbReference type="AlphaFoldDB" id="A0A918UXB2"/>
<proteinExistence type="predicted"/>
<feature type="transmembrane region" description="Helical" evidence="1">
    <location>
        <begin position="25"/>
        <end position="42"/>
    </location>
</feature>
<name>A0A918UXB2_9ACTN</name>
<gene>
    <name evidence="2" type="ORF">GCM10010387_37280</name>
</gene>
<dbReference type="Proteomes" id="UP000630936">
    <property type="component" value="Unassembled WGS sequence"/>
</dbReference>
<reference evidence="2" key="2">
    <citation type="submission" date="2020-09" db="EMBL/GenBank/DDBJ databases">
        <authorList>
            <person name="Sun Q."/>
            <person name="Ohkuma M."/>
        </authorList>
    </citation>
    <scope>NUCLEOTIDE SEQUENCE</scope>
    <source>
        <strain evidence="2">JCM 4988</strain>
    </source>
</reference>
<accession>A0A918UXB2</accession>
<keyword evidence="3" id="KW-1185">Reference proteome</keyword>
<keyword evidence="1" id="KW-0812">Transmembrane</keyword>
<evidence type="ECO:0000313" key="2">
    <source>
        <dbReference type="EMBL" id="GGZ39551.1"/>
    </source>
</evidence>
<organism evidence="2 3">
    <name type="scientific">Streptomyces inusitatus</name>
    <dbReference type="NCBI Taxonomy" id="68221"/>
    <lineage>
        <taxon>Bacteria</taxon>
        <taxon>Bacillati</taxon>
        <taxon>Actinomycetota</taxon>
        <taxon>Actinomycetes</taxon>
        <taxon>Kitasatosporales</taxon>
        <taxon>Streptomycetaceae</taxon>
        <taxon>Streptomyces</taxon>
    </lineage>
</organism>
<sequence>MATQEGRGDPLSEALPWLVRRTGRVLTINIALLLAVIVFFRLRRRTQARSRVEERTTVLIVLALGVVIAPTQAGQWLFDAIGQLAEGIAQITF</sequence>
<keyword evidence="1" id="KW-1133">Transmembrane helix</keyword>
<protein>
    <submittedName>
        <fullName evidence="2">Uncharacterized protein</fullName>
    </submittedName>
</protein>
<evidence type="ECO:0000256" key="1">
    <source>
        <dbReference type="SAM" id="Phobius"/>
    </source>
</evidence>
<comment type="caution">
    <text evidence="2">The sequence shown here is derived from an EMBL/GenBank/DDBJ whole genome shotgun (WGS) entry which is preliminary data.</text>
</comment>
<evidence type="ECO:0000313" key="3">
    <source>
        <dbReference type="Proteomes" id="UP000630936"/>
    </source>
</evidence>
<keyword evidence="1" id="KW-0472">Membrane</keyword>
<reference evidence="2" key="1">
    <citation type="journal article" date="2014" name="Int. J. Syst. Evol. Microbiol.">
        <title>Complete genome sequence of Corynebacterium casei LMG S-19264T (=DSM 44701T), isolated from a smear-ripened cheese.</title>
        <authorList>
            <consortium name="US DOE Joint Genome Institute (JGI-PGF)"/>
            <person name="Walter F."/>
            <person name="Albersmeier A."/>
            <person name="Kalinowski J."/>
            <person name="Ruckert C."/>
        </authorList>
    </citation>
    <scope>NUCLEOTIDE SEQUENCE</scope>
    <source>
        <strain evidence="2">JCM 4988</strain>
    </source>
</reference>